<proteinExistence type="predicted"/>
<dbReference type="GO" id="GO:0006260">
    <property type="term" value="P:DNA replication"/>
    <property type="evidence" value="ECO:0007669"/>
    <property type="project" value="InterPro"/>
</dbReference>
<dbReference type="GO" id="GO:0005829">
    <property type="term" value="C:cytosol"/>
    <property type="evidence" value="ECO:0007669"/>
    <property type="project" value="TreeGrafter"/>
</dbReference>
<dbReference type="AlphaFoldDB" id="A0A927ZMS8"/>
<dbReference type="PANTHER" id="PTHR30153">
    <property type="entry name" value="REPLICATIVE DNA HELICASE DNAB"/>
    <property type="match status" value="1"/>
</dbReference>
<feature type="domain" description="SF4 helicase" evidence="1">
    <location>
        <begin position="176"/>
        <end position="438"/>
    </location>
</feature>
<dbReference type="GO" id="GO:0005524">
    <property type="term" value="F:ATP binding"/>
    <property type="evidence" value="ECO:0007669"/>
    <property type="project" value="InterPro"/>
</dbReference>
<dbReference type="Gene3D" id="1.10.860.10">
    <property type="entry name" value="DNAb Helicase, Chain A"/>
    <property type="match status" value="1"/>
</dbReference>
<organism evidence="2 3">
    <name type="scientific">Clostridium sulfidigenes</name>
    <dbReference type="NCBI Taxonomy" id="318464"/>
    <lineage>
        <taxon>Bacteria</taxon>
        <taxon>Bacillati</taxon>
        <taxon>Bacillota</taxon>
        <taxon>Clostridia</taxon>
        <taxon>Eubacteriales</taxon>
        <taxon>Clostridiaceae</taxon>
        <taxon>Clostridium</taxon>
    </lineage>
</organism>
<dbReference type="InterPro" id="IPR027417">
    <property type="entry name" value="P-loop_NTPase"/>
</dbReference>
<sequence>MNNYYDILLDKEIMETENNFIAALLADITLIHDIKIKPINITNEKDRHILKAVLKLGSENKLQGKGQNDLDIFALFEELKGNLTITELTTLMSNGNIYKNSFDTLQNKILNNSNKIKCVEISREINKKIINGNEPSIILNYITNKLEEVETMDKSINSISDVMMSTLDLIETSYKQGGKLIGMPTGYKKLDAILNGIEKKKYIIIGARPAIGKTAFSLELAKRLGKKNKVLYFSLEMPKEELGQRLISNICRMNSYKIKNGSLNQEEFNRVMNSMNELSKLNIEINDTESLKVEELIRQCISEKHKKGLDVVVVDYLTLLDTEESYRDERIKFNIISNKLRGLSKKLDIAVICLAQLNRATESRADKKPIMSDLRETGSIEQDANIVLLLHTEEVEGEKDKASTLNVIVAKNRGGAAPIEPVEFNYYKKTQIIDEKYV</sequence>
<dbReference type="InterPro" id="IPR016136">
    <property type="entry name" value="DNA_helicase_N/primase_C"/>
</dbReference>
<name>A0A927ZMS8_9CLOT</name>
<evidence type="ECO:0000259" key="1">
    <source>
        <dbReference type="PROSITE" id="PS51199"/>
    </source>
</evidence>
<protein>
    <recommendedName>
        <fullName evidence="1">SF4 helicase domain-containing protein</fullName>
    </recommendedName>
</protein>
<dbReference type="Gene3D" id="3.40.50.300">
    <property type="entry name" value="P-loop containing nucleotide triphosphate hydrolases"/>
    <property type="match status" value="1"/>
</dbReference>
<dbReference type="PROSITE" id="PS51199">
    <property type="entry name" value="SF4_HELICASE"/>
    <property type="match status" value="1"/>
</dbReference>
<dbReference type="Proteomes" id="UP000768462">
    <property type="component" value="Unassembled WGS sequence"/>
</dbReference>
<evidence type="ECO:0000313" key="3">
    <source>
        <dbReference type="Proteomes" id="UP000768462"/>
    </source>
</evidence>
<dbReference type="GO" id="GO:0003678">
    <property type="term" value="F:DNA helicase activity"/>
    <property type="evidence" value="ECO:0007669"/>
    <property type="project" value="InterPro"/>
</dbReference>
<dbReference type="InterPro" id="IPR007694">
    <property type="entry name" value="DNA_helicase_DnaB-like_C"/>
</dbReference>
<evidence type="ECO:0000313" key="2">
    <source>
        <dbReference type="EMBL" id="MBE6061226.1"/>
    </source>
</evidence>
<dbReference type="Pfam" id="PF03796">
    <property type="entry name" value="DnaB_C"/>
    <property type="match status" value="1"/>
</dbReference>
<accession>A0A927ZMS8</accession>
<dbReference type="EMBL" id="SVCM01000156">
    <property type="protein sequence ID" value="MBE6061226.1"/>
    <property type="molecule type" value="Genomic_DNA"/>
</dbReference>
<comment type="caution">
    <text evidence="2">The sequence shown here is derived from an EMBL/GenBank/DDBJ whole genome shotgun (WGS) entry which is preliminary data.</text>
</comment>
<dbReference type="SUPFAM" id="SSF52540">
    <property type="entry name" value="P-loop containing nucleoside triphosphate hydrolases"/>
    <property type="match status" value="1"/>
</dbReference>
<reference evidence="2" key="1">
    <citation type="submission" date="2019-04" db="EMBL/GenBank/DDBJ databases">
        <title>Evolution of Biomass-Degrading Anaerobic Consortia Revealed by Metagenomics.</title>
        <authorList>
            <person name="Peng X."/>
        </authorList>
    </citation>
    <scope>NUCLEOTIDE SEQUENCE</scope>
    <source>
        <strain evidence="2">SIG254</strain>
    </source>
</reference>
<dbReference type="PANTHER" id="PTHR30153:SF2">
    <property type="entry name" value="REPLICATIVE DNA HELICASE"/>
    <property type="match status" value="1"/>
</dbReference>
<gene>
    <name evidence="2" type="ORF">E7215_13805</name>
</gene>